<keyword evidence="2 5" id="KW-0646">Protease inhibitor</keyword>
<name>A0A3L6SKV8_PANMI</name>
<feature type="domain" description="Bowman-Birk serine protease inhibitors family" evidence="8">
    <location>
        <begin position="118"/>
        <end position="132"/>
    </location>
</feature>
<feature type="transmembrane region" description="Helical" evidence="7">
    <location>
        <begin position="20"/>
        <end position="37"/>
    </location>
</feature>
<dbReference type="EMBL" id="PQIB02000004">
    <property type="protein sequence ID" value="RLN22193.1"/>
    <property type="molecule type" value="Genomic_DNA"/>
</dbReference>
<dbReference type="SUPFAM" id="SSF57247">
    <property type="entry name" value="Bowman-Birk inhibitor, BBI"/>
    <property type="match status" value="1"/>
</dbReference>
<keyword evidence="10" id="KW-1185">Reference proteome</keyword>
<dbReference type="AlphaFoldDB" id="A0A3L6SKV8"/>
<keyword evidence="4" id="KW-1015">Disulfide bond</keyword>
<keyword evidence="3 5" id="KW-0722">Serine protease inhibitor</keyword>
<dbReference type="InterPro" id="IPR035995">
    <property type="entry name" value="Bowman-Birk_prot_inh"/>
</dbReference>
<keyword evidence="7" id="KW-0472">Membrane</keyword>
<reference evidence="10" key="1">
    <citation type="journal article" date="2019" name="Nat. Commun.">
        <title>The genome of broomcorn millet.</title>
        <authorList>
            <person name="Zou C."/>
            <person name="Miki D."/>
            <person name="Li D."/>
            <person name="Tang Q."/>
            <person name="Xiao L."/>
            <person name="Rajput S."/>
            <person name="Deng P."/>
            <person name="Jia W."/>
            <person name="Huang R."/>
            <person name="Zhang M."/>
            <person name="Sun Y."/>
            <person name="Hu J."/>
            <person name="Fu X."/>
            <person name="Schnable P.S."/>
            <person name="Li F."/>
            <person name="Zhang H."/>
            <person name="Feng B."/>
            <person name="Zhu X."/>
            <person name="Liu R."/>
            <person name="Schnable J.C."/>
            <person name="Zhu J.-K."/>
            <person name="Zhang H."/>
        </authorList>
    </citation>
    <scope>NUCLEOTIDE SEQUENCE [LARGE SCALE GENOMIC DNA]</scope>
</reference>
<dbReference type="SMART" id="SM00269">
    <property type="entry name" value="BowB"/>
    <property type="match status" value="1"/>
</dbReference>
<dbReference type="GO" id="GO:0004867">
    <property type="term" value="F:serine-type endopeptidase inhibitor activity"/>
    <property type="evidence" value="ECO:0007669"/>
    <property type="project" value="UniProtKB-KW"/>
</dbReference>
<evidence type="ECO:0000256" key="1">
    <source>
        <dbReference type="ARBA" id="ARBA00008506"/>
    </source>
</evidence>
<evidence type="ECO:0000256" key="5">
    <source>
        <dbReference type="RuleBase" id="RU003856"/>
    </source>
</evidence>
<evidence type="ECO:0000256" key="6">
    <source>
        <dbReference type="SAM" id="MobiDB-lite"/>
    </source>
</evidence>
<comment type="caution">
    <text evidence="9">The sequence shown here is derived from an EMBL/GenBank/DDBJ whole genome shotgun (WGS) entry which is preliminary data.</text>
</comment>
<dbReference type="Gene3D" id="2.10.69.10">
    <property type="entry name" value="Cysteine Protease (Bromelain) Inhibitor, subunit H"/>
    <property type="match status" value="1"/>
</dbReference>
<evidence type="ECO:0000256" key="7">
    <source>
        <dbReference type="SAM" id="Phobius"/>
    </source>
</evidence>
<dbReference type="OrthoDB" id="580536at2759"/>
<evidence type="ECO:0000256" key="4">
    <source>
        <dbReference type="ARBA" id="ARBA00023157"/>
    </source>
</evidence>
<dbReference type="Pfam" id="PF00228">
    <property type="entry name" value="Bowman-Birk_leg"/>
    <property type="match status" value="1"/>
</dbReference>
<keyword evidence="7" id="KW-1133">Transmembrane helix</keyword>
<accession>A0A3L6SKV8</accession>
<dbReference type="PANTHER" id="PTHR33479">
    <property type="entry name" value="BOWMAN-BIRK TYPE BRAN TRYPSIN INHIBITOR"/>
    <property type="match status" value="1"/>
</dbReference>
<dbReference type="Proteomes" id="UP000275267">
    <property type="component" value="Unassembled WGS sequence"/>
</dbReference>
<evidence type="ECO:0000313" key="9">
    <source>
        <dbReference type="EMBL" id="RLN22193.1"/>
    </source>
</evidence>
<dbReference type="CDD" id="cd00023">
    <property type="entry name" value="BBI"/>
    <property type="match status" value="1"/>
</dbReference>
<protein>
    <submittedName>
        <fullName evidence="9">Bowman-Birk type trypsin inhibitor-like isoform X2</fullName>
    </submittedName>
</protein>
<evidence type="ECO:0000259" key="8">
    <source>
        <dbReference type="PROSITE" id="PS00281"/>
    </source>
</evidence>
<proteinExistence type="inferred from homology"/>
<dbReference type="PROSITE" id="PS00281">
    <property type="entry name" value="BOWMAN_BIRK"/>
    <property type="match status" value="1"/>
</dbReference>
<evidence type="ECO:0000256" key="3">
    <source>
        <dbReference type="ARBA" id="ARBA00022900"/>
    </source>
</evidence>
<comment type="similarity">
    <text evidence="1 5">Belongs to the Bowman-Birk serine protease inhibitor family.</text>
</comment>
<dbReference type="PANTHER" id="PTHR33479:SF22">
    <property type="entry name" value="BOWMAN-BIRK TYPE BRAN TRYPSIN INHIBITOR"/>
    <property type="match status" value="1"/>
</dbReference>
<feature type="region of interest" description="Disordered" evidence="6">
    <location>
        <begin position="44"/>
        <end position="67"/>
    </location>
</feature>
<keyword evidence="7" id="KW-0812">Transmembrane</keyword>
<evidence type="ECO:0000313" key="10">
    <source>
        <dbReference type="Proteomes" id="UP000275267"/>
    </source>
</evidence>
<organism evidence="9 10">
    <name type="scientific">Panicum miliaceum</name>
    <name type="common">Proso millet</name>
    <name type="synonym">Broomcorn millet</name>
    <dbReference type="NCBI Taxonomy" id="4540"/>
    <lineage>
        <taxon>Eukaryota</taxon>
        <taxon>Viridiplantae</taxon>
        <taxon>Streptophyta</taxon>
        <taxon>Embryophyta</taxon>
        <taxon>Tracheophyta</taxon>
        <taxon>Spermatophyta</taxon>
        <taxon>Magnoliopsida</taxon>
        <taxon>Liliopsida</taxon>
        <taxon>Poales</taxon>
        <taxon>Poaceae</taxon>
        <taxon>PACMAD clade</taxon>
        <taxon>Panicoideae</taxon>
        <taxon>Panicodae</taxon>
        <taxon>Paniceae</taxon>
        <taxon>Panicinae</taxon>
        <taxon>Panicum</taxon>
        <taxon>Panicum sect. Panicum</taxon>
    </lineage>
</organism>
<dbReference type="InterPro" id="IPR000877">
    <property type="entry name" value="Prot_inh_BBI"/>
</dbReference>
<sequence>MPARPRVFSSCLPTQRRRAFVVVSACCLYGGGLHLTLSPRSYRTQNRGTLRRHRGSHGEKGSASRRGSVLAVGLSAATAAGSGDTAVIHLPSAAAASERSWGACCDRQRCTRSAPPLCRNTLEQCPDACKECARVRGSDPPRYICKDIYVGDPAPPTRTKPPTTVGN</sequence>
<evidence type="ECO:0000256" key="2">
    <source>
        <dbReference type="ARBA" id="ARBA00022690"/>
    </source>
</evidence>
<dbReference type="GO" id="GO:0005576">
    <property type="term" value="C:extracellular region"/>
    <property type="evidence" value="ECO:0007669"/>
    <property type="project" value="InterPro"/>
</dbReference>
<gene>
    <name evidence="9" type="ORF">C2845_PM07G02870</name>
</gene>